<evidence type="ECO:0000256" key="1">
    <source>
        <dbReference type="SAM" id="MobiDB-lite"/>
    </source>
</evidence>
<dbReference type="AlphaFoldDB" id="A0A0A9FEE6"/>
<reference evidence="2" key="1">
    <citation type="submission" date="2014-09" db="EMBL/GenBank/DDBJ databases">
        <authorList>
            <person name="Magalhaes I.L.F."/>
            <person name="Oliveira U."/>
            <person name="Santos F.R."/>
            <person name="Vidigal T.H.D.A."/>
            <person name="Brescovit A.D."/>
            <person name="Santos A.J."/>
        </authorList>
    </citation>
    <scope>NUCLEOTIDE SEQUENCE</scope>
    <source>
        <tissue evidence="2">Shoot tissue taken approximately 20 cm above the soil surface</tissue>
    </source>
</reference>
<sequence length="97" mass="10518">MPKSLKQLTTHCSISSPSTSSALTVDSSTPGFAGQHTSILVLPLPRFSTSNLVEFLTIISLLLLLNESFKVLRRFMSSGVASISSWRTLIRSVSSFT</sequence>
<dbReference type="EMBL" id="GBRH01187169">
    <property type="protein sequence ID" value="JAE10727.1"/>
    <property type="molecule type" value="Transcribed_RNA"/>
</dbReference>
<accession>A0A0A9FEE6</accession>
<protein>
    <submittedName>
        <fullName evidence="2">Uncharacterized protein</fullName>
    </submittedName>
</protein>
<proteinExistence type="predicted"/>
<evidence type="ECO:0000313" key="2">
    <source>
        <dbReference type="EMBL" id="JAE10727.1"/>
    </source>
</evidence>
<organism evidence="2">
    <name type="scientific">Arundo donax</name>
    <name type="common">Giant reed</name>
    <name type="synonym">Donax arundinaceus</name>
    <dbReference type="NCBI Taxonomy" id="35708"/>
    <lineage>
        <taxon>Eukaryota</taxon>
        <taxon>Viridiplantae</taxon>
        <taxon>Streptophyta</taxon>
        <taxon>Embryophyta</taxon>
        <taxon>Tracheophyta</taxon>
        <taxon>Spermatophyta</taxon>
        <taxon>Magnoliopsida</taxon>
        <taxon>Liliopsida</taxon>
        <taxon>Poales</taxon>
        <taxon>Poaceae</taxon>
        <taxon>PACMAD clade</taxon>
        <taxon>Arundinoideae</taxon>
        <taxon>Arundineae</taxon>
        <taxon>Arundo</taxon>
    </lineage>
</organism>
<reference evidence="2" key="2">
    <citation type="journal article" date="2015" name="Data Brief">
        <title>Shoot transcriptome of the giant reed, Arundo donax.</title>
        <authorList>
            <person name="Barrero R.A."/>
            <person name="Guerrero F.D."/>
            <person name="Moolhuijzen P."/>
            <person name="Goolsby J.A."/>
            <person name="Tidwell J."/>
            <person name="Bellgard S.E."/>
            <person name="Bellgard M.I."/>
        </authorList>
    </citation>
    <scope>NUCLEOTIDE SEQUENCE</scope>
    <source>
        <tissue evidence="2">Shoot tissue taken approximately 20 cm above the soil surface</tissue>
    </source>
</reference>
<feature type="region of interest" description="Disordered" evidence="1">
    <location>
        <begin position="1"/>
        <end position="21"/>
    </location>
</feature>
<name>A0A0A9FEE6_ARUDO</name>
<feature type="compositionally biased region" description="Low complexity" evidence="1">
    <location>
        <begin position="9"/>
        <end position="21"/>
    </location>
</feature>